<dbReference type="AlphaFoldDB" id="A0A6P8HPX4"/>
<dbReference type="Proteomes" id="UP000515163">
    <property type="component" value="Unplaced"/>
</dbReference>
<evidence type="ECO:0000313" key="5">
    <source>
        <dbReference type="RefSeq" id="XP_031554725.1"/>
    </source>
</evidence>
<dbReference type="PANTHER" id="PTHR46599:SF3">
    <property type="entry name" value="PIGGYBAC TRANSPOSABLE ELEMENT-DERIVED PROTEIN 4"/>
    <property type="match status" value="1"/>
</dbReference>
<dbReference type="RefSeq" id="XP_031549902.1">
    <property type="nucleotide sequence ID" value="XM_031694042.1"/>
</dbReference>
<feature type="compositionally biased region" description="Polar residues" evidence="1">
    <location>
        <begin position="201"/>
        <end position="211"/>
    </location>
</feature>
<dbReference type="KEGG" id="aten:116287371"/>
<dbReference type="KEGG" id="aten:116291669"/>
<evidence type="ECO:0000313" key="4">
    <source>
        <dbReference type="RefSeq" id="XP_031549902.1"/>
    </source>
</evidence>
<sequence length="266" mass="31272">MEIFPPCRQLYSSTKGTEGYDKIYRIRNYLTMLGENIRREYQLSREISIDETMIPHKGRLSYKQYIKNKPTKWLIKLWVLSEATTGYVYRFQVYLGKVEGNPEQHLAKRVVRDLTITEANKNHHLYMDNFYCDPHLFKELLDKKIFCCGTVKFNRKGFPQEVVITKERQKQMRRGDYLWRCDGQLVASGWLDKRPVYHLSTSHPPTTNEPTTVARREGRGERQSLQCPTGLSEVYGWGGSDRPNDKEFLSFAEVKKGLEKAFQLRT</sequence>
<dbReference type="PANTHER" id="PTHR46599">
    <property type="entry name" value="PIGGYBAC TRANSPOSABLE ELEMENT-DERIVED PROTEIN 4"/>
    <property type="match status" value="1"/>
</dbReference>
<dbReference type="Pfam" id="PF13843">
    <property type="entry name" value="DDE_Tnp_1_7"/>
    <property type="match status" value="1"/>
</dbReference>
<dbReference type="OrthoDB" id="5986539at2759"/>
<evidence type="ECO:0000256" key="1">
    <source>
        <dbReference type="SAM" id="MobiDB-lite"/>
    </source>
</evidence>
<protein>
    <submittedName>
        <fullName evidence="4 5">PiggyBac transposable element-derived protein 4-like</fullName>
    </submittedName>
</protein>
<dbReference type="GeneID" id="116291669"/>
<gene>
    <name evidence="5" type="primary">LOC116291669</name>
    <name evidence="4" type="synonym">LOC116287371</name>
</gene>
<organism evidence="3 5">
    <name type="scientific">Actinia tenebrosa</name>
    <name type="common">Australian red waratah sea anemone</name>
    <dbReference type="NCBI Taxonomy" id="6105"/>
    <lineage>
        <taxon>Eukaryota</taxon>
        <taxon>Metazoa</taxon>
        <taxon>Cnidaria</taxon>
        <taxon>Anthozoa</taxon>
        <taxon>Hexacorallia</taxon>
        <taxon>Actiniaria</taxon>
        <taxon>Actiniidae</taxon>
        <taxon>Actinia</taxon>
    </lineage>
</organism>
<dbReference type="RefSeq" id="XP_031554725.1">
    <property type="nucleotide sequence ID" value="XM_031698865.1"/>
</dbReference>
<evidence type="ECO:0000259" key="2">
    <source>
        <dbReference type="Pfam" id="PF13843"/>
    </source>
</evidence>
<proteinExistence type="predicted"/>
<reference evidence="4 5" key="1">
    <citation type="submission" date="2025-04" db="UniProtKB">
        <authorList>
            <consortium name="RefSeq"/>
        </authorList>
    </citation>
    <scope>IDENTIFICATION</scope>
    <source>
        <tissue evidence="4 5">Tentacle</tissue>
    </source>
</reference>
<accession>A0A6P8HPX4</accession>
<keyword evidence="3" id="KW-1185">Reference proteome</keyword>
<feature type="domain" description="PiggyBac transposable element-derived protein" evidence="2">
    <location>
        <begin position="17"/>
        <end position="218"/>
    </location>
</feature>
<name>A0A6P8HPX4_ACTTE</name>
<dbReference type="InterPro" id="IPR029526">
    <property type="entry name" value="PGBD"/>
</dbReference>
<feature type="region of interest" description="Disordered" evidence="1">
    <location>
        <begin position="201"/>
        <end position="222"/>
    </location>
</feature>
<evidence type="ECO:0000313" key="3">
    <source>
        <dbReference type="Proteomes" id="UP000515163"/>
    </source>
</evidence>